<proteinExistence type="predicted"/>
<keyword evidence="2 6" id="KW-0489">Methyltransferase</keyword>
<evidence type="ECO:0000256" key="4">
    <source>
        <dbReference type="ARBA" id="ARBA00047942"/>
    </source>
</evidence>
<dbReference type="EC" id="2.1.1.72" evidence="1"/>
<evidence type="ECO:0000259" key="5">
    <source>
        <dbReference type="Pfam" id="PF02384"/>
    </source>
</evidence>
<evidence type="ECO:0000313" key="7">
    <source>
        <dbReference type="Proteomes" id="UP001589733"/>
    </source>
</evidence>
<comment type="caution">
    <text evidence="6">The sequence shown here is derived from an EMBL/GenBank/DDBJ whole genome shotgun (WGS) entry which is preliminary data.</text>
</comment>
<dbReference type="PANTHER" id="PTHR33841:SF1">
    <property type="entry name" value="DNA METHYLTRANSFERASE A"/>
    <property type="match status" value="1"/>
</dbReference>
<evidence type="ECO:0000256" key="1">
    <source>
        <dbReference type="ARBA" id="ARBA00011900"/>
    </source>
</evidence>
<sequence>MPRTFEDFRAALVRAYAQDNFYGGMSLTAYLSQPISLRSGDEMDIVDDKIAKPLLEALGFGSGDVVYNRTDKSGKRPDYLVRLAGYPRPPFVLEDKNTTENLDEHLPQLERYMLSHATPLGLICNGQLLRAYEMASGLPVMVAEFRIRDFVALERGEKILAPRPIEASLRAVYARCRNDAFSGTTALLLDLTTTTTGASHSESTWPAQARIQVRKPGTTSFLSGLVEETRALIREITWDVESQLAVRLTEYEKYRERQTQTTNRFQQVRQALLDALEKRGILEGQRNDFRTQIDSYFSQRLDADFIGTLNASLLTALNEALKTTNPVSAAAAATPTLLAGPAGAKAKSVRTAALSSLPTDVMTPLEQLVGFVEEYHATRESLALSAREAIAAHEAYRAWQSRVSLLLLPGAPEERLRAEFSAQTAYVMVVRMMLVRILEDKGIMSRVFTNGGVSLWFEQVEKRFLQYAQGQSTDFLLDLAYTSAQHIYSAFYSDLRLFDWYQPDRKMVIQVLHRLAGFDLSKIDHDLIGHMYARYVEDEHKHETGMYYTTPEIVEYMLDQLDFKKEKILGKSILDNACGSGTFLVSAARRIVDAFTEYHGGTIPPGEAQAVVDAVQEQIYGLDLNPFACYLAETNLLIQVLDVVKGALDAGHDIHVGRFNIYNTDTMSYDPRTRSALVTALGGAIAVERLPIAEQIKGKLGKFSGGFDFVTGNPPYVRADENAEMVLYRKRIKDLHPIDNVRESMIQKWDLSVPFIALGHHLLKPNGRMAIITSNSIENVPYAGIIREQLSAHQIDEVSFFPGVKLFEDAAVFNTMFFLTKKPPTNEHLTKRYWHNGKPPAYVRSSNLSQINVGVNVFRQDILTTQYVDVTPLHECLYVSVGMVLNADEKLERGAFKKDVLISPIKTSLHSKLYVEGSNLDAYSLDGPRYLEYGEGTRVPEKIRRATFPELYDRPKIMRGETSDAILDDGTHPDDWVYCNHSVILMMPWHSLSGVENQSLEHLS</sequence>
<keyword evidence="3" id="KW-0808">Transferase</keyword>
<dbReference type="EMBL" id="JBHLYR010000077">
    <property type="protein sequence ID" value="MFB9995019.1"/>
    <property type="molecule type" value="Genomic_DNA"/>
</dbReference>
<feature type="domain" description="DNA methylase adenine-specific" evidence="5">
    <location>
        <begin position="525"/>
        <end position="824"/>
    </location>
</feature>
<dbReference type="InterPro" id="IPR003356">
    <property type="entry name" value="DNA_methylase_A-5"/>
</dbReference>
<dbReference type="GO" id="GO:0008168">
    <property type="term" value="F:methyltransferase activity"/>
    <property type="evidence" value="ECO:0007669"/>
    <property type="project" value="UniProtKB-KW"/>
</dbReference>
<accession>A0ABV6B5I3</accession>
<dbReference type="Gene3D" id="3.40.50.150">
    <property type="entry name" value="Vaccinia Virus protein VP39"/>
    <property type="match status" value="1"/>
</dbReference>
<dbReference type="PRINTS" id="PR00507">
    <property type="entry name" value="N12N6MTFRASE"/>
</dbReference>
<dbReference type="Pfam" id="PF02384">
    <property type="entry name" value="N6_Mtase"/>
    <property type="match status" value="1"/>
</dbReference>
<evidence type="ECO:0000256" key="3">
    <source>
        <dbReference type="ARBA" id="ARBA00022679"/>
    </source>
</evidence>
<dbReference type="RefSeq" id="WP_380016544.1">
    <property type="nucleotide sequence ID" value="NZ_JBHLYR010000077.1"/>
</dbReference>
<reference evidence="6 7" key="1">
    <citation type="submission" date="2024-09" db="EMBL/GenBank/DDBJ databases">
        <authorList>
            <person name="Sun Q."/>
            <person name="Mori K."/>
        </authorList>
    </citation>
    <scope>NUCLEOTIDE SEQUENCE [LARGE SCALE GENOMIC DNA]</scope>
    <source>
        <strain evidence="6 7">JCM 13503</strain>
    </source>
</reference>
<gene>
    <name evidence="6" type="ORF">ACFFLM_24015</name>
</gene>
<dbReference type="InterPro" id="IPR050953">
    <property type="entry name" value="N4_N6_ade-DNA_methylase"/>
</dbReference>
<dbReference type="InterPro" id="IPR029063">
    <property type="entry name" value="SAM-dependent_MTases_sf"/>
</dbReference>
<dbReference type="Proteomes" id="UP001589733">
    <property type="component" value="Unassembled WGS sequence"/>
</dbReference>
<evidence type="ECO:0000313" key="6">
    <source>
        <dbReference type="EMBL" id="MFB9995019.1"/>
    </source>
</evidence>
<evidence type="ECO:0000256" key="2">
    <source>
        <dbReference type="ARBA" id="ARBA00022603"/>
    </source>
</evidence>
<dbReference type="PANTHER" id="PTHR33841">
    <property type="entry name" value="DNA METHYLTRANSFERASE YEEA-RELATED"/>
    <property type="match status" value="1"/>
</dbReference>
<protein>
    <recommendedName>
        <fullName evidence="1">site-specific DNA-methyltransferase (adenine-specific)</fullName>
        <ecNumber evidence="1">2.1.1.72</ecNumber>
    </recommendedName>
</protein>
<name>A0ABV6B5I3_9DEIO</name>
<dbReference type="SUPFAM" id="SSF53335">
    <property type="entry name" value="S-adenosyl-L-methionine-dependent methyltransferases"/>
    <property type="match status" value="1"/>
</dbReference>
<dbReference type="GO" id="GO:0032259">
    <property type="term" value="P:methylation"/>
    <property type="evidence" value="ECO:0007669"/>
    <property type="project" value="UniProtKB-KW"/>
</dbReference>
<organism evidence="6 7">
    <name type="scientific">Deinococcus oregonensis</name>
    <dbReference type="NCBI Taxonomy" id="1805970"/>
    <lineage>
        <taxon>Bacteria</taxon>
        <taxon>Thermotogati</taxon>
        <taxon>Deinococcota</taxon>
        <taxon>Deinococci</taxon>
        <taxon>Deinococcales</taxon>
        <taxon>Deinococcaceae</taxon>
        <taxon>Deinococcus</taxon>
    </lineage>
</organism>
<keyword evidence="7" id="KW-1185">Reference proteome</keyword>
<comment type="catalytic activity">
    <reaction evidence="4">
        <text>a 2'-deoxyadenosine in DNA + S-adenosyl-L-methionine = an N(6)-methyl-2'-deoxyadenosine in DNA + S-adenosyl-L-homocysteine + H(+)</text>
        <dbReference type="Rhea" id="RHEA:15197"/>
        <dbReference type="Rhea" id="RHEA-COMP:12418"/>
        <dbReference type="Rhea" id="RHEA-COMP:12419"/>
        <dbReference type="ChEBI" id="CHEBI:15378"/>
        <dbReference type="ChEBI" id="CHEBI:57856"/>
        <dbReference type="ChEBI" id="CHEBI:59789"/>
        <dbReference type="ChEBI" id="CHEBI:90615"/>
        <dbReference type="ChEBI" id="CHEBI:90616"/>
        <dbReference type="EC" id="2.1.1.72"/>
    </reaction>
</comment>